<evidence type="ECO:0000313" key="4">
    <source>
        <dbReference type="Proteomes" id="UP001152622"/>
    </source>
</evidence>
<dbReference type="AlphaFoldDB" id="A0A9Q1FEU0"/>
<reference evidence="3" key="1">
    <citation type="journal article" date="2023" name="Science">
        <title>Genome structures resolve the early diversification of teleost fishes.</title>
        <authorList>
            <person name="Parey E."/>
            <person name="Louis A."/>
            <person name="Montfort J."/>
            <person name="Bouchez O."/>
            <person name="Roques C."/>
            <person name="Iampietro C."/>
            <person name="Lluch J."/>
            <person name="Castinel A."/>
            <person name="Donnadieu C."/>
            <person name="Desvignes T."/>
            <person name="Floi Bucao C."/>
            <person name="Jouanno E."/>
            <person name="Wen M."/>
            <person name="Mejri S."/>
            <person name="Dirks R."/>
            <person name="Jansen H."/>
            <person name="Henkel C."/>
            <person name="Chen W.J."/>
            <person name="Zahm M."/>
            <person name="Cabau C."/>
            <person name="Klopp C."/>
            <person name="Thompson A.W."/>
            <person name="Robinson-Rechavi M."/>
            <person name="Braasch I."/>
            <person name="Lecointre G."/>
            <person name="Bobe J."/>
            <person name="Postlethwait J.H."/>
            <person name="Berthelot C."/>
            <person name="Roest Crollius H."/>
            <person name="Guiguen Y."/>
        </authorList>
    </citation>
    <scope>NUCLEOTIDE SEQUENCE</scope>
    <source>
        <strain evidence="3">WJC10195</strain>
    </source>
</reference>
<comment type="caution">
    <text evidence="3">The sequence shown here is derived from an EMBL/GenBank/DDBJ whole genome shotgun (WGS) entry which is preliminary data.</text>
</comment>
<feature type="region of interest" description="Disordered" evidence="2">
    <location>
        <begin position="203"/>
        <end position="305"/>
    </location>
</feature>
<dbReference type="OrthoDB" id="8936501at2759"/>
<dbReference type="Proteomes" id="UP001152622">
    <property type="component" value="Chromosome 6"/>
</dbReference>
<name>A0A9Q1FEU0_SYNKA</name>
<dbReference type="EMBL" id="JAINUF010000006">
    <property type="protein sequence ID" value="KAJ8356955.1"/>
    <property type="molecule type" value="Genomic_DNA"/>
</dbReference>
<proteinExistence type="predicted"/>
<feature type="compositionally biased region" description="Polar residues" evidence="2">
    <location>
        <begin position="136"/>
        <end position="147"/>
    </location>
</feature>
<evidence type="ECO:0000313" key="3">
    <source>
        <dbReference type="EMBL" id="KAJ8356955.1"/>
    </source>
</evidence>
<accession>A0A9Q1FEU0</accession>
<evidence type="ECO:0000256" key="2">
    <source>
        <dbReference type="SAM" id="MobiDB-lite"/>
    </source>
</evidence>
<sequence>MSVRLNQASDTEGTLPLLEQITLSEFVSQLIQLSDQDRDELQQHSAEECEAEVNRLVQLVQDPSRGTLTVQETVGRLFMLQHRQADLEIKALRAEIKTLNRSNERLNSEVQDLRHDLKRAPDALEEHTSKPDESELSQAAATSSLSPRTFPGAPCLQAREEKRRSGLLSPLSFPREGGNKRSILRPHPHFMEIAACPVAVEGGGRDASRYESASPPRRKTDMRRRDSTSPYRSGSSVSRRDSASRSRSRADIYRDGYQDRREATPSQPRRNAYDVHARTRTTWSEGESSSSESDYEFHKPRSWGSRHGPRLKHLDSIAKDIEQFDPEKQDHNVEDYLRELERCLSDLPNATRQERVKLIWKTSSRSVRAFIHSQPLIVRESFSQLSRALIEEFSPFANETSATISALQIRHRRSEAPKEFYNSVKGGWKGGQNKPQGGDIHHLTGGEKGDNGYFSHQEKNAGGSFHS</sequence>
<feature type="compositionally biased region" description="Basic and acidic residues" evidence="2">
    <location>
        <begin position="124"/>
        <end position="133"/>
    </location>
</feature>
<organism evidence="3 4">
    <name type="scientific">Synaphobranchus kaupii</name>
    <name type="common">Kaup's arrowtooth eel</name>
    <dbReference type="NCBI Taxonomy" id="118154"/>
    <lineage>
        <taxon>Eukaryota</taxon>
        <taxon>Metazoa</taxon>
        <taxon>Chordata</taxon>
        <taxon>Craniata</taxon>
        <taxon>Vertebrata</taxon>
        <taxon>Euteleostomi</taxon>
        <taxon>Actinopterygii</taxon>
        <taxon>Neopterygii</taxon>
        <taxon>Teleostei</taxon>
        <taxon>Anguilliformes</taxon>
        <taxon>Synaphobranchidae</taxon>
        <taxon>Synaphobranchus</taxon>
    </lineage>
</organism>
<keyword evidence="4" id="KW-1185">Reference proteome</keyword>
<gene>
    <name evidence="3" type="ORF">SKAU_G00197490</name>
</gene>
<keyword evidence="1" id="KW-0175">Coiled coil</keyword>
<protein>
    <submittedName>
        <fullName evidence="3">Uncharacterized protein</fullName>
    </submittedName>
</protein>
<feature type="region of interest" description="Disordered" evidence="2">
    <location>
        <begin position="424"/>
        <end position="467"/>
    </location>
</feature>
<feature type="compositionally biased region" description="Basic and acidic residues" evidence="2">
    <location>
        <begin position="439"/>
        <end position="450"/>
    </location>
</feature>
<feature type="compositionally biased region" description="Basic and acidic residues" evidence="2">
    <location>
        <begin position="238"/>
        <end position="263"/>
    </location>
</feature>
<feature type="region of interest" description="Disordered" evidence="2">
    <location>
        <begin position="124"/>
        <end position="183"/>
    </location>
</feature>
<evidence type="ECO:0000256" key="1">
    <source>
        <dbReference type="SAM" id="Coils"/>
    </source>
</evidence>
<feature type="coiled-coil region" evidence="1">
    <location>
        <begin position="82"/>
        <end position="116"/>
    </location>
</feature>